<organism evidence="1 2">
    <name type="scientific">Claviceps pusilla</name>
    <dbReference type="NCBI Taxonomy" id="123648"/>
    <lineage>
        <taxon>Eukaryota</taxon>
        <taxon>Fungi</taxon>
        <taxon>Dikarya</taxon>
        <taxon>Ascomycota</taxon>
        <taxon>Pezizomycotina</taxon>
        <taxon>Sordariomycetes</taxon>
        <taxon>Hypocreomycetidae</taxon>
        <taxon>Hypocreales</taxon>
        <taxon>Clavicipitaceae</taxon>
        <taxon>Claviceps</taxon>
    </lineage>
</organism>
<dbReference type="SUPFAM" id="SSF53335">
    <property type="entry name" value="S-adenosyl-L-methionine-dependent methyltransferases"/>
    <property type="match status" value="1"/>
</dbReference>
<reference evidence="1" key="1">
    <citation type="journal article" date="2020" name="bioRxiv">
        <title>Whole genome comparisons of ergot fungi reveals the divergence and evolution of species within the genus Claviceps are the result of varying mechanisms driving genome evolution and host range expansion.</title>
        <authorList>
            <person name="Wyka S.A."/>
            <person name="Mondo S.J."/>
            <person name="Liu M."/>
            <person name="Dettman J."/>
            <person name="Nalam V."/>
            <person name="Broders K.D."/>
        </authorList>
    </citation>
    <scope>NUCLEOTIDE SEQUENCE</scope>
    <source>
        <strain evidence="1">CCC 602</strain>
    </source>
</reference>
<dbReference type="OrthoDB" id="2013972at2759"/>
<keyword evidence="2" id="KW-1185">Reference proteome</keyword>
<gene>
    <name evidence="1" type="ORF">E4U43_002602</name>
</gene>
<comment type="caution">
    <text evidence="1">The sequence shown here is derived from an EMBL/GenBank/DDBJ whole genome shotgun (WGS) entry which is preliminary data.</text>
</comment>
<protein>
    <recommendedName>
        <fullName evidence="3">Methyltransferase</fullName>
    </recommendedName>
</protein>
<dbReference type="Proteomes" id="UP000748025">
    <property type="component" value="Unassembled WGS sequence"/>
</dbReference>
<proteinExistence type="predicted"/>
<evidence type="ECO:0000313" key="2">
    <source>
        <dbReference type="Proteomes" id="UP000748025"/>
    </source>
</evidence>
<name>A0A9P7N6U9_9HYPO</name>
<evidence type="ECO:0000313" key="1">
    <source>
        <dbReference type="EMBL" id="KAG5997600.1"/>
    </source>
</evidence>
<accession>A0A9P7N6U9</accession>
<sequence length="210" mass="23837">DGSVVDVLAVDINMIQPERLPCGVSTLPLDLEQPSWGPAVWENCDLVHIRQLFGSIRPDCWHSVYCNAFQHLRPGYGFIEHVEIDFTARWDVTPPDNSPIQTWSELYRSGMAHLGRCVEVDGSRVRDTLAGAGFVRLREESTRCLLGPTTTRREKVCEKWFNAALRANILGWSLVPMIEGLGFTKEQVEHLCNNVLRDLLNCRTPVYFLL</sequence>
<feature type="non-terminal residue" evidence="1">
    <location>
        <position position="1"/>
    </location>
</feature>
<dbReference type="InterPro" id="IPR029063">
    <property type="entry name" value="SAM-dependent_MTases_sf"/>
</dbReference>
<evidence type="ECO:0008006" key="3">
    <source>
        <dbReference type="Google" id="ProtNLM"/>
    </source>
</evidence>
<dbReference type="EMBL" id="SRPW01001935">
    <property type="protein sequence ID" value="KAG5997600.1"/>
    <property type="molecule type" value="Genomic_DNA"/>
</dbReference>
<dbReference type="AlphaFoldDB" id="A0A9P7N6U9"/>